<dbReference type="Proteomes" id="UP000799302">
    <property type="component" value="Unassembled WGS sequence"/>
</dbReference>
<evidence type="ECO:0000313" key="3">
    <source>
        <dbReference type="Proteomes" id="UP000799302"/>
    </source>
</evidence>
<evidence type="ECO:0000313" key="2">
    <source>
        <dbReference type="EMBL" id="KAF2667612.1"/>
    </source>
</evidence>
<keyword evidence="3" id="KW-1185">Reference proteome</keyword>
<keyword evidence="1" id="KW-0812">Transmembrane</keyword>
<reference evidence="2" key="1">
    <citation type="journal article" date="2020" name="Stud. Mycol.">
        <title>101 Dothideomycetes genomes: a test case for predicting lifestyles and emergence of pathogens.</title>
        <authorList>
            <person name="Haridas S."/>
            <person name="Albert R."/>
            <person name="Binder M."/>
            <person name="Bloem J."/>
            <person name="Labutti K."/>
            <person name="Salamov A."/>
            <person name="Andreopoulos B."/>
            <person name="Baker S."/>
            <person name="Barry K."/>
            <person name="Bills G."/>
            <person name="Bluhm B."/>
            <person name="Cannon C."/>
            <person name="Castanera R."/>
            <person name="Culley D."/>
            <person name="Daum C."/>
            <person name="Ezra D."/>
            <person name="Gonzalez J."/>
            <person name="Henrissat B."/>
            <person name="Kuo A."/>
            <person name="Liang C."/>
            <person name="Lipzen A."/>
            <person name="Lutzoni F."/>
            <person name="Magnuson J."/>
            <person name="Mondo S."/>
            <person name="Nolan M."/>
            <person name="Ohm R."/>
            <person name="Pangilinan J."/>
            <person name="Park H.-J."/>
            <person name="Ramirez L."/>
            <person name="Alfaro M."/>
            <person name="Sun H."/>
            <person name="Tritt A."/>
            <person name="Yoshinaga Y."/>
            <person name="Zwiers L.-H."/>
            <person name="Turgeon B."/>
            <person name="Goodwin S."/>
            <person name="Spatafora J."/>
            <person name="Crous P."/>
            <person name="Grigoriev I."/>
        </authorList>
    </citation>
    <scope>NUCLEOTIDE SEQUENCE</scope>
    <source>
        <strain evidence="2">CBS 115976</strain>
    </source>
</reference>
<organism evidence="2 3">
    <name type="scientific">Microthyrium microscopicum</name>
    <dbReference type="NCBI Taxonomy" id="703497"/>
    <lineage>
        <taxon>Eukaryota</taxon>
        <taxon>Fungi</taxon>
        <taxon>Dikarya</taxon>
        <taxon>Ascomycota</taxon>
        <taxon>Pezizomycotina</taxon>
        <taxon>Dothideomycetes</taxon>
        <taxon>Dothideomycetes incertae sedis</taxon>
        <taxon>Microthyriales</taxon>
        <taxon>Microthyriaceae</taxon>
        <taxon>Microthyrium</taxon>
    </lineage>
</organism>
<keyword evidence="1" id="KW-1133">Transmembrane helix</keyword>
<accession>A0A6A6U626</accession>
<sequence>MPLLPPASNYCLLSISHITLAHGVFQPLTAFILSRFWRIALLLALHYAGLGHLFMAMGGRHKLEIPIAFMNSVPQIAFLHRSGSFALAHLILTLTLRRSRTASCHAVTSLGPTLHHPHPPRYLGHPLALQSPSF</sequence>
<evidence type="ECO:0000256" key="1">
    <source>
        <dbReference type="SAM" id="Phobius"/>
    </source>
</evidence>
<feature type="transmembrane region" description="Helical" evidence="1">
    <location>
        <begin position="12"/>
        <end position="33"/>
    </location>
</feature>
<proteinExistence type="predicted"/>
<gene>
    <name evidence="2" type="ORF">BT63DRAFT_296333</name>
</gene>
<keyword evidence="1" id="KW-0472">Membrane</keyword>
<dbReference type="EMBL" id="MU004237">
    <property type="protein sequence ID" value="KAF2667612.1"/>
    <property type="molecule type" value="Genomic_DNA"/>
</dbReference>
<feature type="transmembrane region" description="Helical" evidence="1">
    <location>
        <begin position="40"/>
        <end position="58"/>
    </location>
</feature>
<protein>
    <submittedName>
        <fullName evidence="2">Uncharacterized protein</fullName>
    </submittedName>
</protein>
<name>A0A6A6U626_9PEZI</name>
<dbReference type="AlphaFoldDB" id="A0A6A6U626"/>